<dbReference type="InterPro" id="IPR023213">
    <property type="entry name" value="CAT-like_dom_sf"/>
</dbReference>
<evidence type="ECO:0000313" key="2">
    <source>
        <dbReference type="EMBL" id="BBX58800.1"/>
    </source>
</evidence>
<dbReference type="InterPro" id="IPR001242">
    <property type="entry name" value="Condensation_dom"/>
</dbReference>
<gene>
    <name evidence="2" type="ORF">MSHO_41450</name>
</gene>
<sequence>MSAPTDPHRAVPANGKSLALTRGQLDICLSQERNGSGILWQTSFFAVISGPVDPVLIERAVRRAVAEFEPLRVGIFEVDAQVCQKPRDYPAVTVPLVDVSGSRHPVREAHQLAASMQRQPMAWAGPLFRFALFRTSPNQFFLFFCLHHIVVDGFSSVLFVSRIAVIYSALASATPVPAASFGSLHDLVGAELEYEASRKYREDL</sequence>
<keyword evidence="3" id="KW-1185">Reference proteome</keyword>
<dbReference type="SUPFAM" id="SSF52777">
    <property type="entry name" value="CoA-dependent acyltransferases"/>
    <property type="match status" value="1"/>
</dbReference>
<protein>
    <recommendedName>
        <fullName evidence="1">Condensation domain-containing protein</fullName>
    </recommendedName>
</protein>
<feature type="domain" description="Condensation" evidence="1">
    <location>
        <begin position="31"/>
        <end position="203"/>
    </location>
</feature>
<name>A0A7I7LGP6_9MYCO</name>
<dbReference type="GO" id="GO:0003824">
    <property type="term" value="F:catalytic activity"/>
    <property type="evidence" value="ECO:0007669"/>
    <property type="project" value="InterPro"/>
</dbReference>
<dbReference type="Gene3D" id="3.30.559.10">
    <property type="entry name" value="Chloramphenicol acetyltransferase-like domain"/>
    <property type="match status" value="1"/>
</dbReference>
<evidence type="ECO:0000313" key="3">
    <source>
        <dbReference type="Proteomes" id="UP000467164"/>
    </source>
</evidence>
<dbReference type="Pfam" id="PF00668">
    <property type="entry name" value="Condensation"/>
    <property type="match status" value="1"/>
</dbReference>
<dbReference type="AlphaFoldDB" id="A0A7I7LGP6"/>
<dbReference type="GO" id="GO:0008610">
    <property type="term" value="P:lipid biosynthetic process"/>
    <property type="evidence" value="ECO:0007669"/>
    <property type="project" value="UniProtKB-ARBA"/>
</dbReference>
<dbReference type="Proteomes" id="UP000467164">
    <property type="component" value="Chromosome"/>
</dbReference>
<evidence type="ECO:0000259" key="1">
    <source>
        <dbReference type="Pfam" id="PF00668"/>
    </source>
</evidence>
<proteinExistence type="predicted"/>
<dbReference type="EMBL" id="AP022572">
    <property type="protein sequence ID" value="BBX58800.1"/>
    <property type="molecule type" value="Genomic_DNA"/>
</dbReference>
<organism evidence="2 3">
    <name type="scientific">Mycobacterium shottsii</name>
    <dbReference type="NCBI Taxonomy" id="133549"/>
    <lineage>
        <taxon>Bacteria</taxon>
        <taxon>Bacillati</taxon>
        <taxon>Actinomycetota</taxon>
        <taxon>Actinomycetes</taxon>
        <taxon>Mycobacteriales</taxon>
        <taxon>Mycobacteriaceae</taxon>
        <taxon>Mycobacterium</taxon>
        <taxon>Mycobacterium ulcerans group</taxon>
    </lineage>
</organism>
<accession>A0A7I7LGP6</accession>
<dbReference type="KEGG" id="msho:MSHO_41450"/>
<reference evidence="2 3" key="1">
    <citation type="journal article" date="2019" name="Emerg. Microbes Infect.">
        <title>Comprehensive subspecies identification of 175 nontuberculous mycobacteria species based on 7547 genomic profiles.</title>
        <authorList>
            <person name="Matsumoto Y."/>
            <person name="Kinjo T."/>
            <person name="Motooka D."/>
            <person name="Nabeya D."/>
            <person name="Jung N."/>
            <person name="Uechi K."/>
            <person name="Horii T."/>
            <person name="Iida T."/>
            <person name="Fujita J."/>
            <person name="Nakamura S."/>
        </authorList>
    </citation>
    <scope>NUCLEOTIDE SEQUENCE [LARGE SCALE GENOMIC DNA]</scope>
    <source>
        <strain evidence="2 3">JCM 12657</strain>
    </source>
</reference>